<proteinExistence type="predicted"/>
<gene>
    <name evidence="2" type="ORF">NDR89_22715</name>
</gene>
<dbReference type="RefSeq" id="WP_226994831.1">
    <property type="nucleotide sequence ID" value="NZ_BAAAEB010000007.1"/>
</dbReference>
<dbReference type="SUPFAM" id="SSF48371">
    <property type="entry name" value="ARM repeat"/>
    <property type="match status" value="1"/>
</dbReference>
<organism evidence="2 3">
    <name type="scientific">Cupriavidus gilardii</name>
    <dbReference type="NCBI Taxonomy" id="82541"/>
    <lineage>
        <taxon>Bacteria</taxon>
        <taxon>Pseudomonadati</taxon>
        <taxon>Pseudomonadota</taxon>
        <taxon>Betaproteobacteria</taxon>
        <taxon>Burkholderiales</taxon>
        <taxon>Burkholderiaceae</taxon>
        <taxon>Cupriavidus</taxon>
    </lineage>
</organism>
<dbReference type="GeneID" id="70689379"/>
<keyword evidence="3" id="KW-1185">Reference proteome</keyword>
<protein>
    <recommendedName>
        <fullName evidence="4">HEAT repeat domain-containing protein</fullName>
    </recommendedName>
</protein>
<sequence length="244" mass="26732">MQIRYRMLVFKMSRLASQNKLTAVQEIGFATELAELVVKEGIAERVVQELFDDDHPQLRRIAVNAIRRTGRFDVPGLQSALLRRLSDAEPWLRHDAVWVMQEAAMDGGLVRAGLRRLAGTVQLPQDAVRAKSNPGDALLQAQVRARQALDALLKKDAQAALAALRATLATFAALNQEPYGSGTVGQMNLARRELQRRMARRALSSSTRLTFRRVEGPDGKAAFAQTASTTRSGQTSDDAAGDPS</sequence>
<dbReference type="Gene3D" id="1.25.10.10">
    <property type="entry name" value="Leucine-rich Repeat Variant"/>
    <property type="match status" value="1"/>
</dbReference>
<evidence type="ECO:0000256" key="1">
    <source>
        <dbReference type="SAM" id="MobiDB-lite"/>
    </source>
</evidence>
<dbReference type="EMBL" id="CP098736">
    <property type="protein sequence ID" value="USE79409.1"/>
    <property type="molecule type" value="Genomic_DNA"/>
</dbReference>
<feature type="region of interest" description="Disordered" evidence="1">
    <location>
        <begin position="201"/>
        <end position="244"/>
    </location>
</feature>
<accession>A0ABY4VTV6</accession>
<reference evidence="2" key="1">
    <citation type="submission" date="2022-06" db="EMBL/GenBank/DDBJ databases">
        <title>Complete genome sequence and characterization of Cupriavidus gilardii QJ1 isolated from contaminating cells.</title>
        <authorList>
            <person name="Qi J."/>
        </authorList>
    </citation>
    <scope>NUCLEOTIDE SEQUENCE</scope>
    <source>
        <strain evidence="2">QJ1</strain>
    </source>
</reference>
<evidence type="ECO:0008006" key="4">
    <source>
        <dbReference type="Google" id="ProtNLM"/>
    </source>
</evidence>
<evidence type="ECO:0000313" key="3">
    <source>
        <dbReference type="Proteomes" id="UP001056648"/>
    </source>
</evidence>
<evidence type="ECO:0000313" key="2">
    <source>
        <dbReference type="EMBL" id="USE79409.1"/>
    </source>
</evidence>
<name>A0ABY4VTV6_9BURK</name>
<dbReference type="Proteomes" id="UP001056648">
    <property type="component" value="Chromosome 2"/>
</dbReference>
<feature type="compositionally biased region" description="Polar residues" evidence="1">
    <location>
        <begin position="225"/>
        <end position="237"/>
    </location>
</feature>
<dbReference type="InterPro" id="IPR016024">
    <property type="entry name" value="ARM-type_fold"/>
</dbReference>
<dbReference type="InterPro" id="IPR011989">
    <property type="entry name" value="ARM-like"/>
</dbReference>